<dbReference type="Proteomes" id="UP000504633">
    <property type="component" value="Unplaced"/>
</dbReference>
<keyword evidence="1" id="KW-1185">Reference proteome</keyword>
<gene>
    <name evidence="2" type="primary">LOC111602166</name>
</gene>
<dbReference type="KEGG" id="dhe:111602166"/>
<evidence type="ECO:0000313" key="2">
    <source>
        <dbReference type="RefSeq" id="XP_023174891.2"/>
    </source>
</evidence>
<accession>A0A6J1M8T5</accession>
<reference evidence="2" key="1">
    <citation type="submission" date="2025-08" db="UniProtKB">
        <authorList>
            <consortium name="RefSeq"/>
        </authorList>
    </citation>
    <scope>IDENTIFICATION</scope>
    <source>
        <strain evidence="2">15085-1641.00</strain>
        <tissue evidence="2">Whole body</tissue>
    </source>
</reference>
<dbReference type="OMA" id="VNVQCEC"/>
<dbReference type="RefSeq" id="XP_023174891.2">
    <property type="nucleotide sequence ID" value="XM_023319123.2"/>
</dbReference>
<dbReference type="GeneID" id="111602166"/>
<name>A0A6J1M8T5_DROHY</name>
<dbReference type="AlphaFoldDB" id="A0A6J1M8T5"/>
<evidence type="ECO:0000313" key="1">
    <source>
        <dbReference type="Proteomes" id="UP000504633"/>
    </source>
</evidence>
<organism evidence="1 2">
    <name type="scientific">Drosophila hydei</name>
    <name type="common">Fruit fly</name>
    <dbReference type="NCBI Taxonomy" id="7224"/>
    <lineage>
        <taxon>Eukaryota</taxon>
        <taxon>Metazoa</taxon>
        <taxon>Ecdysozoa</taxon>
        <taxon>Arthropoda</taxon>
        <taxon>Hexapoda</taxon>
        <taxon>Insecta</taxon>
        <taxon>Pterygota</taxon>
        <taxon>Neoptera</taxon>
        <taxon>Endopterygota</taxon>
        <taxon>Diptera</taxon>
        <taxon>Brachycera</taxon>
        <taxon>Muscomorpha</taxon>
        <taxon>Ephydroidea</taxon>
        <taxon>Drosophilidae</taxon>
        <taxon>Drosophila</taxon>
    </lineage>
</organism>
<sequence>MTVVQQVHIHCECHHRRGLLYVVRPWAWGRPCRRCRRSMARNLVVVPAAGPPAVTLNGSMRRACATPVVVTTTNQAVTVPQQQQQVTVTPAQTALDWQSSQEAFPSVLPPKYNNCVAVN</sequence>
<protein>
    <submittedName>
        <fullName evidence="2">Uncharacterized protein LOC111602166</fullName>
    </submittedName>
</protein>
<proteinExistence type="predicted"/>